<dbReference type="Pfam" id="PF07690">
    <property type="entry name" value="MFS_1"/>
    <property type="match status" value="1"/>
</dbReference>
<feature type="transmembrane region" description="Helical" evidence="4">
    <location>
        <begin position="96"/>
        <end position="112"/>
    </location>
</feature>
<name>A0A1B4VB46_9GAMM</name>
<dbReference type="Gene3D" id="1.20.1250.20">
    <property type="entry name" value="MFS general substrate transporter like domains"/>
    <property type="match status" value="1"/>
</dbReference>
<dbReference type="Proteomes" id="UP000218899">
    <property type="component" value="Chromosome"/>
</dbReference>
<dbReference type="PANTHER" id="PTHR43596">
    <property type="entry name" value="ADP,ATP CARRIER PROTEIN"/>
    <property type="match status" value="1"/>
</dbReference>
<feature type="transmembrane region" description="Helical" evidence="4">
    <location>
        <begin position="156"/>
        <end position="179"/>
    </location>
</feature>
<sequence length="439" mass="48082">MTDSARAEANAFHLWLTRLVQVEAHELRALAWSFTYFFSLLCGYYILRPMRDAMGIAGGVEQLHWLFTGTFVAMLAAVPLFGWVTSRYPRRRFLPYVYYFFIANLLAFYLLLRAEGDHVYAARAFFIWTSVYNLFVVSVFWSFMADLYTNPQAKRLFGFIAAGGTSGALAGPAIAAALARPLGTANLLLVSAGFMVVAVVCIHRLIAWKATQPQAASSAEQRAAETRPLGGRVLAAFPLLLRSPYLLGIALFMLLFTTLSTVLYFQQAQIVRDAFASSAERTTVFAAIDFAVNALTLTIQVFVTARLVRGFGIAWTLALVPVLLGAGFLALGFAPVLAVLVAVQILRRAGDYAVTRPAREMLYVVLGREEKYKAKNFIDTVVYRGGDAVSAWAYAGLRAMGLSLGTIAFVAVPLSLAWAWLAYGLGRRQEVLAAGKGQS</sequence>
<accession>A0A1B4VB46</accession>
<evidence type="ECO:0000256" key="1">
    <source>
        <dbReference type="ARBA" id="ARBA00022692"/>
    </source>
</evidence>
<evidence type="ECO:0000256" key="3">
    <source>
        <dbReference type="ARBA" id="ARBA00023136"/>
    </source>
</evidence>
<organism evidence="5 6">
    <name type="scientific">Sulfurifustis variabilis</name>
    <dbReference type="NCBI Taxonomy" id="1675686"/>
    <lineage>
        <taxon>Bacteria</taxon>
        <taxon>Pseudomonadati</taxon>
        <taxon>Pseudomonadota</taxon>
        <taxon>Gammaproteobacteria</taxon>
        <taxon>Acidiferrobacterales</taxon>
        <taxon>Acidiferrobacteraceae</taxon>
        <taxon>Sulfurifustis</taxon>
    </lineage>
</organism>
<feature type="transmembrane region" description="Helical" evidence="4">
    <location>
        <begin position="63"/>
        <end position="84"/>
    </location>
</feature>
<dbReference type="AlphaFoldDB" id="A0A1B4VB46"/>
<keyword evidence="6" id="KW-1185">Reference proteome</keyword>
<feature type="transmembrane region" description="Helical" evidence="4">
    <location>
        <begin position="124"/>
        <end position="144"/>
    </location>
</feature>
<protein>
    <submittedName>
        <fullName evidence="5">MFS transporter</fullName>
    </submittedName>
</protein>
<dbReference type="RefSeq" id="WP_096459520.1">
    <property type="nucleotide sequence ID" value="NZ_AP014936.1"/>
</dbReference>
<feature type="transmembrane region" description="Helical" evidence="4">
    <location>
        <begin position="29"/>
        <end position="47"/>
    </location>
</feature>
<feature type="transmembrane region" description="Helical" evidence="4">
    <location>
        <begin position="186"/>
        <end position="206"/>
    </location>
</feature>
<gene>
    <name evidence="5" type="ORF">SVA_0962</name>
</gene>
<dbReference type="InterPro" id="IPR011701">
    <property type="entry name" value="MFS"/>
</dbReference>
<dbReference type="EMBL" id="AP014936">
    <property type="protein sequence ID" value="BAU47541.1"/>
    <property type="molecule type" value="Genomic_DNA"/>
</dbReference>
<dbReference type="GO" id="GO:0022857">
    <property type="term" value="F:transmembrane transporter activity"/>
    <property type="evidence" value="ECO:0007669"/>
    <property type="project" value="InterPro"/>
</dbReference>
<keyword evidence="3 4" id="KW-0472">Membrane</keyword>
<proteinExistence type="predicted"/>
<feature type="transmembrane region" description="Helical" evidence="4">
    <location>
        <begin position="245"/>
        <end position="265"/>
    </location>
</feature>
<dbReference type="InterPro" id="IPR036259">
    <property type="entry name" value="MFS_trans_sf"/>
</dbReference>
<reference evidence="5 6" key="1">
    <citation type="submission" date="2015-08" db="EMBL/GenBank/DDBJ databases">
        <title>Complete genome sequence of Sulfurifustis variabilis.</title>
        <authorList>
            <person name="Miura A."/>
            <person name="Kojima H."/>
            <person name="Fukui M."/>
        </authorList>
    </citation>
    <scope>NUCLEOTIDE SEQUENCE [LARGE SCALE GENOMIC DNA]</scope>
    <source>
        <strain evidence="6">skN76</strain>
    </source>
</reference>
<evidence type="ECO:0000313" key="6">
    <source>
        <dbReference type="Proteomes" id="UP000218899"/>
    </source>
</evidence>
<dbReference type="KEGG" id="sva:SVA_0962"/>
<keyword evidence="1 4" id="KW-0812">Transmembrane</keyword>
<dbReference type="OrthoDB" id="199378at2"/>
<keyword evidence="2 4" id="KW-1133">Transmembrane helix</keyword>
<dbReference type="SUPFAM" id="SSF103473">
    <property type="entry name" value="MFS general substrate transporter"/>
    <property type="match status" value="1"/>
</dbReference>
<evidence type="ECO:0000256" key="2">
    <source>
        <dbReference type="ARBA" id="ARBA00022989"/>
    </source>
</evidence>
<evidence type="ECO:0000313" key="5">
    <source>
        <dbReference type="EMBL" id="BAU47541.1"/>
    </source>
</evidence>
<dbReference type="PANTHER" id="PTHR43596:SF1">
    <property type="entry name" value="ADP,ATP CARRIER PROTEIN"/>
    <property type="match status" value="1"/>
</dbReference>
<feature type="transmembrane region" description="Helical" evidence="4">
    <location>
        <begin position="286"/>
        <end position="307"/>
    </location>
</feature>
<feature type="transmembrane region" description="Helical" evidence="4">
    <location>
        <begin position="402"/>
        <end position="423"/>
    </location>
</feature>
<feature type="transmembrane region" description="Helical" evidence="4">
    <location>
        <begin position="313"/>
        <end position="346"/>
    </location>
</feature>
<evidence type="ECO:0000256" key="4">
    <source>
        <dbReference type="SAM" id="Phobius"/>
    </source>
</evidence>